<evidence type="ECO:0000313" key="2">
    <source>
        <dbReference type="EMBL" id="OES24672.1"/>
    </source>
</evidence>
<feature type="transmembrane region" description="Helical" evidence="1">
    <location>
        <begin position="100"/>
        <end position="123"/>
    </location>
</feature>
<feature type="transmembrane region" description="Helical" evidence="1">
    <location>
        <begin position="304"/>
        <end position="331"/>
    </location>
</feature>
<keyword evidence="1" id="KW-0472">Membrane</keyword>
<name>A0AB36FMS4_ALTMA</name>
<reference evidence="2 3" key="1">
    <citation type="submission" date="2016-09" db="EMBL/GenBank/DDBJ databases">
        <title>Draft Genome Sequence of four Alteromonas macleodii strains isolated from copper coupons and grown long-term at elevated copper levels.</title>
        <authorList>
            <person name="Cusick K."/>
            <person name="Dale J."/>
            <person name="Little B."/>
            <person name="Biffinger J."/>
        </authorList>
    </citation>
    <scope>NUCLEOTIDE SEQUENCE [LARGE SCALE GENOMIC DNA]</scope>
    <source>
        <strain evidence="2 3">KCP01</strain>
    </source>
</reference>
<keyword evidence="1" id="KW-1133">Transmembrane helix</keyword>
<protein>
    <submittedName>
        <fullName evidence="2">Uncharacterized protein</fullName>
    </submittedName>
</protein>
<evidence type="ECO:0000313" key="3">
    <source>
        <dbReference type="Proteomes" id="UP000095392"/>
    </source>
</evidence>
<comment type="caution">
    <text evidence="2">The sequence shown here is derived from an EMBL/GenBank/DDBJ whole genome shotgun (WGS) entry which is preliminary data.</text>
</comment>
<organism evidence="2 3">
    <name type="scientific">Alteromonas macleodii</name>
    <name type="common">Pseudoalteromonas macleodii</name>
    <dbReference type="NCBI Taxonomy" id="28108"/>
    <lineage>
        <taxon>Bacteria</taxon>
        <taxon>Pseudomonadati</taxon>
        <taxon>Pseudomonadota</taxon>
        <taxon>Gammaproteobacteria</taxon>
        <taxon>Alteromonadales</taxon>
        <taxon>Alteromonadaceae</taxon>
        <taxon>Alteromonas/Salinimonas group</taxon>
        <taxon>Alteromonas</taxon>
    </lineage>
</organism>
<sequence>MFNSYLEEGDGLKLALDSTKAAYADVYGDDYVVVKICKKLSRAVGSGKGFDQLMGKYFSPAIAVGFELSKRVAGDKSNVLGIIDLVETESRLKGKAISNLALPLVLFAAGLLINVVMGGIVIPRQESISGIVVDTPEALLAKGIAWFFLSYWYLVILLIGFMAFGVAKLQSYMRPDDRAGTVRVIFDNVWPFNLYKIFWSIRLARLLGYLKLADVKDIEALKIIKKFSSRFMGYHIDILISGLQVGREKKHYFGKELFLPTQMIRIRRFFTNADNAAFANALVAMSYKSEKDVEMQNRRTVTKYVIFFVFVGLGLSIFGIGAVIDAALLSID</sequence>
<feature type="transmembrane region" description="Helical" evidence="1">
    <location>
        <begin position="143"/>
        <end position="164"/>
    </location>
</feature>
<dbReference type="Proteomes" id="UP000095392">
    <property type="component" value="Unassembled WGS sequence"/>
</dbReference>
<keyword evidence="3" id="KW-1185">Reference proteome</keyword>
<dbReference type="EMBL" id="MIPY01000060">
    <property type="protein sequence ID" value="OES24672.1"/>
    <property type="molecule type" value="Genomic_DNA"/>
</dbReference>
<accession>A0AB36FMS4</accession>
<evidence type="ECO:0000256" key="1">
    <source>
        <dbReference type="SAM" id="Phobius"/>
    </source>
</evidence>
<keyword evidence="1" id="KW-0812">Transmembrane</keyword>
<proteinExistence type="predicted"/>
<dbReference type="AlphaFoldDB" id="A0AB36FMS4"/>
<gene>
    <name evidence="2" type="ORF">BFV95_4698</name>
</gene>